<evidence type="ECO:0000259" key="3">
    <source>
        <dbReference type="Pfam" id="PF18912"/>
    </source>
</evidence>
<keyword evidence="5" id="KW-1185">Reference proteome</keyword>
<evidence type="ECO:0000313" key="5">
    <source>
        <dbReference type="Proteomes" id="UP000282971"/>
    </source>
</evidence>
<comment type="caution">
    <text evidence="4">The sequence shown here is derived from an EMBL/GenBank/DDBJ whole genome shotgun (WGS) entry which is preliminary data.</text>
</comment>
<feature type="domain" description="Double zinc ribbon" evidence="3">
    <location>
        <begin position="15"/>
        <end position="72"/>
    </location>
</feature>
<dbReference type="Pfam" id="PF00156">
    <property type="entry name" value="Pribosyltran"/>
    <property type="match status" value="1"/>
</dbReference>
<organism evidence="4 5">
    <name type="scientific">Sphingomonas crocodyli</name>
    <dbReference type="NCBI Taxonomy" id="1979270"/>
    <lineage>
        <taxon>Bacteria</taxon>
        <taxon>Pseudomonadati</taxon>
        <taxon>Pseudomonadota</taxon>
        <taxon>Alphaproteobacteria</taxon>
        <taxon>Sphingomonadales</taxon>
        <taxon>Sphingomonadaceae</taxon>
        <taxon>Sphingomonas</taxon>
    </lineage>
</organism>
<dbReference type="PANTHER" id="PTHR47505:SF1">
    <property type="entry name" value="DNA UTILIZATION PROTEIN YHGH"/>
    <property type="match status" value="1"/>
</dbReference>
<dbReference type="EMBL" id="SACN01000001">
    <property type="protein sequence ID" value="RVT93340.1"/>
    <property type="molecule type" value="Genomic_DNA"/>
</dbReference>
<dbReference type="InterPro" id="IPR029057">
    <property type="entry name" value="PRTase-like"/>
</dbReference>
<gene>
    <name evidence="4" type="ORF">EOD43_05515</name>
</gene>
<dbReference type="AlphaFoldDB" id="A0A437M6J3"/>
<dbReference type="OrthoDB" id="9779910at2"/>
<dbReference type="SUPFAM" id="SSF53271">
    <property type="entry name" value="PRTase-like"/>
    <property type="match status" value="1"/>
</dbReference>
<protein>
    <submittedName>
        <fullName evidence="4">ComF family protein</fullName>
    </submittedName>
</protein>
<sequence>MGGLATIWRISDAVVRYALPPRCPGCGVVTQDDHSFCLACWSALDFLDGPACAACGEPFELAAGPEALCGACHADPPPISGMRAAVAYGDTARKLALRLKYGRRPGVAKTMAALMRRHVPADALLVPVPLHRWRLWRRGYNQAALMARAIGRISGAEVAVDLIERHRATPSLRGLGPKARQRTVQGAFAVRAGANIKGRHILLIDDVYTTGATVNACARTLKRAGAGTVSVLCWARVVRDAGAVR</sequence>
<comment type="similarity">
    <text evidence="1">Belongs to the ComF/GntX family.</text>
</comment>
<dbReference type="RefSeq" id="WP_127741846.1">
    <property type="nucleotide sequence ID" value="NZ_SACN01000001.1"/>
</dbReference>
<evidence type="ECO:0000259" key="2">
    <source>
        <dbReference type="Pfam" id="PF00156"/>
    </source>
</evidence>
<feature type="domain" description="Phosphoribosyltransferase" evidence="2">
    <location>
        <begin position="181"/>
        <end position="233"/>
    </location>
</feature>
<accession>A0A437M6J3</accession>
<dbReference type="Gene3D" id="3.40.50.2020">
    <property type="match status" value="1"/>
</dbReference>
<evidence type="ECO:0000256" key="1">
    <source>
        <dbReference type="ARBA" id="ARBA00008007"/>
    </source>
</evidence>
<reference evidence="4 5" key="1">
    <citation type="submission" date="2019-01" db="EMBL/GenBank/DDBJ databases">
        <authorList>
            <person name="Chen W.-M."/>
        </authorList>
    </citation>
    <scope>NUCLEOTIDE SEQUENCE [LARGE SCALE GENOMIC DNA]</scope>
    <source>
        <strain evidence="4 5">CCP-7</strain>
    </source>
</reference>
<dbReference type="InterPro" id="IPR044005">
    <property type="entry name" value="DZR_2"/>
</dbReference>
<dbReference type="InterPro" id="IPR051910">
    <property type="entry name" value="ComF/GntX_DNA_util-trans"/>
</dbReference>
<evidence type="ECO:0000313" key="4">
    <source>
        <dbReference type="EMBL" id="RVT93340.1"/>
    </source>
</evidence>
<dbReference type="Pfam" id="PF18912">
    <property type="entry name" value="DZR_2"/>
    <property type="match status" value="1"/>
</dbReference>
<name>A0A437M6J3_9SPHN</name>
<dbReference type="PANTHER" id="PTHR47505">
    <property type="entry name" value="DNA UTILIZATION PROTEIN YHGH"/>
    <property type="match status" value="1"/>
</dbReference>
<proteinExistence type="inferred from homology"/>
<dbReference type="CDD" id="cd06223">
    <property type="entry name" value="PRTases_typeI"/>
    <property type="match status" value="1"/>
</dbReference>
<dbReference type="InterPro" id="IPR000836">
    <property type="entry name" value="PRTase_dom"/>
</dbReference>
<dbReference type="Proteomes" id="UP000282971">
    <property type="component" value="Unassembled WGS sequence"/>
</dbReference>